<evidence type="ECO:0000256" key="5">
    <source>
        <dbReference type="SAM" id="Phobius"/>
    </source>
</evidence>
<keyword evidence="8" id="KW-1185">Reference proteome</keyword>
<evidence type="ECO:0000313" key="7">
    <source>
        <dbReference type="EMBL" id="PQJ16342.1"/>
    </source>
</evidence>
<keyword evidence="3 5" id="KW-1133">Transmembrane helix</keyword>
<dbReference type="EMBL" id="MQVX01000001">
    <property type="protein sequence ID" value="PQJ16342.1"/>
    <property type="molecule type" value="Genomic_DNA"/>
</dbReference>
<dbReference type="PANTHER" id="PTHR22550:SF5">
    <property type="entry name" value="LEUCINE ZIPPER PROTEIN 4"/>
    <property type="match status" value="1"/>
</dbReference>
<dbReference type="InterPro" id="IPR002035">
    <property type="entry name" value="VWF_A"/>
</dbReference>
<evidence type="ECO:0000313" key="8">
    <source>
        <dbReference type="Proteomes" id="UP000239366"/>
    </source>
</evidence>
<accession>A0A2S7T8T5</accession>
<evidence type="ECO:0000256" key="2">
    <source>
        <dbReference type="ARBA" id="ARBA00022692"/>
    </source>
</evidence>
<keyword evidence="4 5" id="KW-0472">Membrane</keyword>
<dbReference type="AlphaFoldDB" id="A0A2S7T8T5"/>
<dbReference type="Gene3D" id="3.40.50.410">
    <property type="entry name" value="von Willebrand factor, type A domain"/>
    <property type="match status" value="1"/>
</dbReference>
<evidence type="ECO:0000256" key="1">
    <source>
        <dbReference type="ARBA" id="ARBA00022475"/>
    </source>
</evidence>
<gene>
    <name evidence="7" type="ORF">BST99_11980</name>
</gene>
<evidence type="ECO:0000256" key="3">
    <source>
        <dbReference type="ARBA" id="ARBA00022989"/>
    </source>
</evidence>
<feature type="domain" description="VWFA" evidence="6">
    <location>
        <begin position="90"/>
        <end position="290"/>
    </location>
</feature>
<dbReference type="Pfam" id="PF07584">
    <property type="entry name" value="BatA"/>
    <property type="match status" value="1"/>
</dbReference>
<name>A0A2S7T8T5_9FLAO</name>
<comment type="caution">
    <text evidence="7">The sequence shown here is derived from an EMBL/GenBank/DDBJ whole genome shotgun (WGS) entry which is preliminary data.</text>
</comment>
<dbReference type="InterPro" id="IPR024163">
    <property type="entry name" value="Aerotolerance_reg_N"/>
</dbReference>
<organism evidence="7 8">
    <name type="scientific">Aureicoccus marinus</name>
    <dbReference type="NCBI Taxonomy" id="754435"/>
    <lineage>
        <taxon>Bacteria</taxon>
        <taxon>Pseudomonadati</taxon>
        <taxon>Bacteroidota</taxon>
        <taxon>Flavobacteriia</taxon>
        <taxon>Flavobacteriales</taxon>
        <taxon>Flavobacteriaceae</taxon>
        <taxon>Aureicoccus</taxon>
    </lineage>
</organism>
<evidence type="ECO:0000259" key="6">
    <source>
        <dbReference type="PROSITE" id="PS50234"/>
    </source>
</evidence>
<keyword evidence="2 5" id="KW-0812">Transmembrane</keyword>
<dbReference type="SMART" id="SM00327">
    <property type="entry name" value="VWA"/>
    <property type="match status" value="1"/>
</dbReference>
<proteinExistence type="predicted"/>
<dbReference type="PROSITE" id="PS50234">
    <property type="entry name" value="VWFA"/>
    <property type="match status" value="1"/>
</dbReference>
<dbReference type="RefSeq" id="WP_105002015.1">
    <property type="nucleotide sequence ID" value="NZ_MQVX01000001.1"/>
</dbReference>
<dbReference type="Proteomes" id="UP000239366">
    <property type="component" value="Unassembled WGS sequence"/>
</dbReference>
<feature type="transmembrane region" description="Helical" evidence="5">
    <location>
        <begin position="6"/>
        <end position="28"/>
    </location>
</feature>
<keyword evidence="1" id="KW-1003">Cell membrane</keyword>
<evidence type="ECO:0000256" key="4">
    <source>
        <dbReference type="ARBA" id="ARBA00023136"/>
    </source>
</evidence>
<feature type="transmembrane region" description="Helical" evidence="5">
    <location>
        <begin position="310"/>
        <end position="328"/>
    </location>
</feature>
<reference evidence="8" key="1">
    <citation type="submission" date="2016-11" db="EMBL/GenBank/DDBJ databases">
        <title>Trade-off between light-utilization and light-protection in marine flavobacteria.</title>
        <authorList>
            <person name="Kumagai Y."/>
            <person name="Yoshizawa S."/>
            <person name="Kogure K."/>
        </authorList>
    </citation>
    <scope>NUCLEOTIDE SEQUENCE [LARGE SCALE GENOMIC DNA]</scope>
    <source>
        <strain evidence="8">SG-18</strain>
    </source>
</reference>
<dbReference type="PANTHER" id="PTHR22550">
    <property type="entry name" value="SPORE GERMINATION PROTEIN"/>
    <property type="match status" value="1"/>
</dbReference>
<dbReference type="OrthoDB" id="6206554at2"/>
<dbReference type="SUPFAM" id="SSF53300">
    <property type="entry name" value="vWA-like"/>
    <property type="match status" value="1"/>
</dbReference>
<dbReference type="Pfam" id="PF13519">
    <property type="entry name" value="VWA_2"/>
    <property type="match status" value="1"/>
</dbReference>
<sequence length="347" mass="39260">MIYDQPSYFYLLIALPVMVGLYIVYTLWKQRKQARFARAENLKLLAPNRSLFKSPLKFVLQLLGFTCLILALVNPKIGTKLETVKREGVDIVFAVDVSKSMLAEDIAPNRLEKSKRLVSEIINGLASDRVGIIAYAGQAYPQLPITTDYGAAKMFLQSMNTDMLSSQGTAIEAALELASTYFNDEDQTNRVLFILSDGEDHSGKVPVERIQLARENNIRIYTIGVGKTKGSPIPIKSRGVTERFKKDSEGEVVLSKLNEEVMIELAQLGGGRYLPGLDTEEVVEQIQEELAQMDKKEFEAKEFAEYQDQFQWFLGAGFLFLFLDVLVLDRKTEWLRKLNLFNDRNHG</sequence>
<dbReference type="InterPro" id="IPR036465">
    <property type="entry name" value="vWFA_dom_sf"/>
</dbReference>
<protein>
    <submittedName>
        <fullName evidence="7">BatB protein</fullName>
    </submittedName>
</protein>
<dbReference type="InterPro" id="IPR050768">
    <property type="entry name" value="UPF0353/GerABKA_families"/>
</dbReference>